<dbReference type="Proteomes" id="UP000249082">
    <property type="component" value="Unassembled WGS sequence"/>
</dbReference>
<dbReference type="PROSITE" id="PS50883">
    <property type="entry name" value="EAL"/>
    <property type="match status" value="1"/>
</dbReference>
<dbReference type="SMART" id="SM00052">
    <property type="entry name" value="EAL"/>
    <property type="match status" value="1"/>
</dbReference>
<dbReference type="Pfam" id="PF00563">
    <property type="entry name" value="EAL"/>
    <property type="match status" value="1"/>
</dbReference>
<dbReference type="SUPFAM" id="SSF141868">
    <property type="entry name" value="EAL domain-like"/>
    <property type="match status" value="1"/>
</dbReference>
<gene>
    <name evidence="2" type="ORF">DI555_19975</name>
</gene>
<organism evidence="2 3">
    <name type="scientific">Novosphingobium pentaromativorans</name>
    <dbReference type="NCBI Taxonomy" id="205844"/>
    <lineage>
        <taxon>Bacteria</taxon>
        <taxon>Pseudomonadati</taxon>
        <taxon>Pseudomonadota</taxon>
        <taxon>Alphaproteobacteria</taxon>
        <taxon>Sphingomonadales</taxon>
        <taxon>Sphingomonadaceae</taxon>
        <taxon>Novosphingobium</taxon>
    </lineage>
</organism>
<reference evidence="2 3" key="1">
    <citation type="submission" date="2017-08" db="EMBL/GenBank/DDBJ databases">
        <title>Infants hospitalized years apart are colonized by the same room-sourced microbial strains.</title>
        <authorList>
            <person name="Brooks B."/>
            <person name="Olm M.R."/>
            <person name="Firek B.A."/>
            <person name="Baker R."/>
            <person name="Thomas B.C."/>
            <person name="Morowitz M.J."/>
            <person name="Banfield J.F."/>
        </authorList>
    </citation>
    <scope>NUCLEOTIDE SEQUENCE [LARGE SCALE GENOMIC DNA]</scope>
    <source>
        <strain evidence="2">S2_005_002_R2_33</strain>
    </source>
</reference>
<comment type="caution">
    <text evidence="2">The sequence shown here is derived from an EMBL/GenBank/DDBJ whole genome shotgun (WGS) entry which is preliminary data.</text>
</comment>
<feature type="domain" description="EAL" evidence="1">
    <location>
        <begin position="162"/>
        <end position="417"/>
    </location>
</feature>
<dbReference type="Gene3D" id="3.20.20.450">
    <property type="entry name" value="EAL domain"/>
    <property type="match status" value="1"/>
</dbReference>
<dbReference type="InterPro" id="IPR035919">
    <property type="entry name" value="EAL_sf"/>
</dbReference>
<name>A0A2W5NMH7_9SPHN</name>
<evidence type="ECO:0000313" key="3">
    <source>
        <dbReference type="Proteomes" id="UP000249082"/>
    </source>
</evidence>
<dbReference type="InterPro" id="IPR050706">
    <property type="entry name" value="Cyclic-di-GMP_PDE-like"/>
</dbReference>
<accession>A0A2W5NMH7</accession>
<dbReference type="PANTHER" id="PTHR33121">
    <property type="entry name" value="CYCLIC DI-GMP PHOSPHODIESTERASE PDEF"/>
    <property type="match status" value="1"/>
</dbReference>
<evidence type="ECO:0000259" key="1">
    <source>
        <dbReference type="PROSITE" id="PS50883"/>
    </source>
</evidence>
<dbReference type="AlphaFoldDB" id="A0A2W5NMH7"/>
<evidence type="ECO:0000313" key="2">
    <source>
        <dbReference type="EMBL" id="PZQ51965.1"/>
    </source>
</evidence>
<dbReference type="InterPro" id="IPR001633">
    <property type="entry name" value="EAL_dom"/>
</dbReference>
<protein>
    <recommendedName>
        <fullName evidence="1">EAL domain-containing protein</fullName>
    </recommendedName>
</protein>
<dbReference type="EMBL" id="QFPX01000022">
    <property type="protein sequence ID" value="PZQ51965.1"/>
    <property type="molecule type" value="Genomic_DNA"/>
</dbReference>
<dbReference type="GO" id="GO:0071111">
    <property type="term" value="F:cyclic-guanylate-specific phosphodiesterase activity"/>
    <property type="evidence" value="ECO:0007669"/>
    <property type="project" value="InterPro"/>
</dbReference>
<proteinExistence type="predicted"/>
<dbReference type="PANTHER" id="PTHR33121:SF70">
    <property type="entry name" value="SIGNALING PROTEIN YKOW"/>
    <property type="match status" value="1"/>
</dbReference>
<sequence>MIDLDRISPPNRRSNHLLVVRLDNARAIAAAYGEEALVAAMAHLRAGIAGHFDPVDFREATGDAITLLAHAAMLEPDFVCAKIEALCIDLCGRPMAHGDCQILLSVSIGHSDPVPGGLGEDLAKATESARERLHRVAAPAARDGFTDASGTDVSGRARYRDDMARAARLLGQVERGETFFAWRPVFDPRQPERILQHEALLRYADEQGEQFDCVAACQALERLGLVHLLDRALVLRVLDELEADPRARLSIAISPQSLSFDLGGYDAAWTDFLARLERRPELAERLVLEFHESAACRFWPGTLTFLNTLRELGVGLGLFGFGSGHASLRQLAVLRPDQVKLDSAFLRTAFLSERNRARIGQLAEQAHTLCGTVILIGVETPAQIRLAVEEGAPWVAGARLGRVSRRRAWSIADPVSDPACNREFAAPVAVSAALRAARSPVF</sequence>